<protein>
    <submittedName>
        <fullName evidence="1">Substrate-binding domain-containing protein</fullName>
    </submittedName>
</protein>
<gene>
    <name evidence="1" type="ORF">ACFP3U_03145</name>
</gene>
<evidence type="ECO:0000313" key="1">
    <source>
        <dbReference type="EMBL" id="MFC5661973.1"/>
    </source>
</evidence>
<dbReference type="Pfam" id="PF13531">
    <property type="entry name" value="SBP_bac_11"/>
    <property type="match status" value="1"/>
</dbReference>
<name>A0ABW0WWP8_9ACTN</name>
<proteinExistence type="predicted"/>
<organism evidence="1 2">
    <name type="scientific">Kitasatospora misakiensis</name>
    <dbReference type="NCBI Taxonomy" id="67330"/>
    <lineage>
        <taxon>Bacteria</taxon>
        <taxon>Bacillati</taxon>
        <taxon>Actinomycetota</taxon>
        <taxon>Actinomycetes</taxon>
        <taxon>Kitasatosporales</taxon>
        <taxon>Streptomycetaceae</taxon>
        <taxon>Kitasatospora</taxon>
    </lineage>
</organism>
<dbReference type="SUPFAM" id="SSF53850">
    <property type="entry name" value="Periplasmic binding protein-like II"/>
    <property type="match status" value="1"/>
</dbReference>
<comment type="caution">
    <text evidence="1">The sequence shown here is derived from an EMBL/GenBank/DDBJ whole genome shotgun (WGS) entry which is preliminary data.</text>
</comment>
<evidence type="ECO:0000313" key="2">
    <source>
        <dbReference type="Proteomes" id="UP001595975"/>
    </source>
</evidence>
<sequence>MKRVIGVLTALLVLGGLAFAVLNRSKDDPKADQGKTVTVTGMVGSEKGAFFDDQRVKEALKARGLVVNTQSAGSWQMSELKDDKLDFVFPASQQPAEAIKAKHSLKSTPTRPFYSPLVIVAHKSTVDVLKENNLASQDQNKVWTFAMDAFLKGIDANQTWQQLPRPPEKPGDLSGSIFLTTTNPETSSSGALYVAMVSFLLNNRQVVTDTGAVPTIGGTLRSAVTKQGVMKNSTEEPFMDFVSGNGRPLVLAYESQALELVLKQKAPADMVMLYPDTTVLSDHTIVGLSDNGQKLADALADDPKLRELEIQYGFRPSGAAGADAFAAQLRKLPQGTAEPLFAFAPDLGAAKVAQATVPTPEVMTSLIDATKKQ</sequence>
<accession>A0ABW0WWP8</accession>
<dbReference type="EMBL" id="JBHSOF010000002">
    <property type="protein sequence ID" value="MFC5661973.1"/>
    <property type="molecule type" value="Genomic_DNA"/>
</dbReference>
<keyword evidence="2" id="KW-1185">Reference proteome</keyword>
<dbReference type="RefSeq" id="WP_380223565.1">
    <property type="nucleotide sequence ID" value="NZ_JBHSOF010000002.1"/>
</dbReference>
<reference evidence="2" key="1">
    <citation type="journal article" date="2019" name="Int. J. Syst. Evol. Microbiol.">
        <title>The Global Catalogue of Microorganisms (GCM) 10K type strain sequencing project: providing services to taxonomists for standard genome sequencing and annotation.</title>
        <authorList>
            <consortium name="The Broad Institute Genomics Platform"/>
            <consortium name="The Broad Institute Genome Sequencing Center for Infectious Disease"/>
            <person name="Wu L."/>
            <person name="Ma J."/>
        </authorList>
    </citation>
    <scope>NUCLEOTIDE SEQUENCE [LARGE SCALE GENOMIC DNA]</scope>
    <source>
        <strain evidence="2">CGMCC 4.1437</strain>
    </source>
</reference>
<dbReference type="Proteomes" id="UP001595975">
    <property type="component" value="Unassembled WGS sequence"/>
</dbReference>